<gene>
    <name evidence="3" type="ORF">METZ01_LOCUS390339</name>
</gene>
<dbReference type="AlphaFoldDB" id="A0A382UUN3"/>
<reference evidence="3" key="1">
    <citation type="submission" date="2018-05" db="EMBL/GenBank/DDBJ databases">
        <authorList>
            <person name="Lanie J.A."/>
            <person name="Ng W.-L."/>
            <person name="Kazmierczak K.M."/>
            <person name="Andrzejewski T.M."/>
            <person name="Davidsen T.M."/>
            <person name="Wayne K.J."/>
            <person name="Tettelin H."/>
            <person name="Glass J.I."/>
            <person name="Rusch D."/>
            <person name="Podicherti R."/>
            <person name="Tsui H.-C.T."/>
            <person name="Winkler M.E."/>
        </authorList>
    </citation>
    <scope>NUCLEOTIDE SEQUENCE</scope>
</reference>
<feature type="non-terminal residue" evidence="3">
    <location>
        <position position="1"/>
    </location>
</feature>
<dbReference type="EMBL" id="UINC01146639">
    <property type="protein sequence ID" value="SVD37485.1"/>
    <property type="molecule type" value="Genomic_DNA"/>
</dbReference>
<sequence length="290" mass="32138">EAFKEVNAVIHLAGESIADGRWTESRKKSIKNSRVLSTRNLVSAMNSLKHTPEVFLSASAIGFYGGGRPTELYEDLPAGKDFLANVCQEWEQEIVNAKDMGIRTIVIRIGLVLGYDGGAMKKMLAPFWAGLGGKLGSGNQWVSWIHVKDLVSMMIYAIENPPMQGAYNAVSPNPVTNNVFTKSLGRALQRPTILPVPEFVLKIIFGEMVGLLLESQKVSSGKIYKSGFKFNFPDLANALKDICQNSSNEFMAEHWIPLPIGKVFSFFKEPKNLEKITPDYLHFKVLSQSP</sequence>
<dbReference type="PANTHER" id="PTHR11092:SF0">
    <property type="entry name" value="EPIMERASE FAMILY PROTEIN SDR39U1"/>
    <property type="match status" value="1"/>
</dbReference>
<evidence type="ECO:0000313" key="3">
    <source>
        <dbReference type="EMBL" id="SVD37485.1"/>
    </source>
</evidence>
<dbReference type="NCBIfam" id="TIGR01777">
    <property type="entry name" value="yfcH"/>
    <property type="match status" value="1"/>
</dbReference>
<evidence type="ECO:0008006" key="4">
    <source>
        <dbReference type="Google" id="ProtNLM"/>
    </source>
</evidence>
<accession>A0A382UUN3</accession>
<organism evidence="3">
    <name type="scientific">marine metagenome</name>
    <dbReference type="NCBI Taxonomy" id="408172"/>
    <lineage>
        <taxon>unclassified sequences</taxon>
        <taxon>metagenomes</taxon>
        <taxon>ecological metagenomes</taxon>
    </lineage>
</organism>
<dbReference type="InterPro" id="IPR010099">
    <property type="entry name" value="SDR39U1"/>
</dbReference>
<proteinExistence type="predicted"/>
<evidence type="ECO:0000259" key="1">
    <source>
        <dbReference type="Pfam" id="PF01370"/>
    </source>
</evidence>
<dbReference type="SUPFAM" id="SSF51735">
    <property type="entry name" value="NAD(P)-binding Rossmann-fold domains"/>
    <property type="match status" value="1"/>
</dbReference>
<name>A0A382UUN3_9ZZZZ</name>
<feature type="non-terminal residue" evidence="3">
    <location>
        <position position="290"/>
    </location>
</feature>
<dbReference type="Gene3D" id="3.40.50.720">
    <property type="entry name" value="NAD(P)-binding Rossmann-like Domain"/>
    <property type="match status" value="1"/>
</dbReference>
<feature type="domain" description="NAD-dependent epimerase/dehydratase" evidence="1">
    <location>
        <begin position="3"/>
        <end position="168"/>
    </location>
</feature>
<dbReference type="InterPro" id="IPR023393">
    <property type="entry name" value="START-like_dom_sf"/>
</dbReference>
<dbReference type="InterPro" id="IPR013549">
    <property type="entry name" value="DUF1731"/>
</dbReference>
<dbReference type="Pfam" id="PF08338">
    <property type="entry name" value="DUF1731"/>
    <property type="match status" value="1"/>
</dbReference>
<dbReference type="InterPro" id="IPR001509">
    <property type="entry name" value="Epimerase_deHydtase"/>
</dbReference>
<evidence type="ECO:0000259" key="2">
    <source>
        <dbReference type="Pfam" id="PF08338"/>
    </source>
</evidence>
<dbReference type="Pfam" id="PF01370">
    <property type="entry name" value="Epimerase"/>
    <property type="match status" value="1"/>
</dbReference>
<dbReference type="PANTHER" id="PTHR11092">
    <property type="entry name" value="SUGAR NUCLEOTIDE EPIMERASE RELATED"/>
    <property type="match status" value="1"/>
</dbReference>
<protein>
    <recommendedName>
        <fullName evidence="4">TIGR01777 family protein</fullName>
    </recommendedName>
</protein>
<feature type="domain" description="DUF1731" evidence="2">
    <location>
        <begin position="196"/>
        <end position="242"/>
    </location>
</feature>
<dbReference type="InterPro" id="IPR036291">
    <property type="entry name" value="NAD(P)-bd_dom_sf"/>
</dbReference>
<dbReference type="Gene3D" id="3.30.530.20">
    <property type="match status" value="1"/>
</dbReference>